<dbReference type="EMBL" id="GBRH01275545">
    <property type="protein sequence ID" value="JAD22350.1"/>
    <property type="molecule type" value="Transcribed_RNA"/>
</dbReference>
<reference evidence="1" key="2">
    <citation type="journal article" date="2015" name="Data Brief">
        <title>Shoot transcriptome of the giant reed, Arundo donax.</title>
        <authorList>
            <person name="Barrero R.A."/>
            <person name="Guerrero F.D."/>
            <person name="Moolhuijzen P."/>
            <person name="Goolsby J.A."/>
            <person name="Tidwell J."/>
            <person name="Bellgard S.E."/>
            <person name="Bellgard M.I."/>
        </authorList>
    </citation>
    <scope>NUCLEOTIDE SEQUENCE</scope>
    <source>
        <tissue evidence="1">Shoot tissue taken approximately 20 cm above the soil surface</tissue>
    </source>
</reference>
<organism evidence="1">
    <name type="scientific">Arundo donax</name>
    <name type="common">Giant reed</name>
    <name type="synonym">Donax arundinaceus</name>
    <dbReference type="NCBI Taxonomy" id="35708"/>
    <lineage>
        <taxon>Eukaryota</taxon>
        <taxon>Viridiplantae</taxon>
        <taxon>Streptophyta</taxon>
        <taxon>Embryophyta</taxon>
        <taxon>Tracheophyta</taxon>
        <taxon>Spermatophyta</taxon>
        <taxon>Magnoliopsida</taxon>
        <taxon>Liliopsida</taxon>
        <taxon>Poales</taxon>
        <taxon>Poaceae</taxon>
        <taxon>PACMAD clade</taxon>
        <taxon>Arundinoideae</taxon>
        <taxon>Arundineae</taxon>
        <taxon>Arundo</taxon>
    </lineage>
</organism>
<evidence type="ECO:0000313" key="1">
    <source>
        <dbReference type="EMBL" id="JAD22350.1"/>
    </source>
</evidence>
<sequence>MLLFLDFSKYLEVEIISLAQKFSPSDEAFAWHK</sequence>
<name>A0A0A8YAA6_ARUDO</name>
<protein>
    <submittedName>
        <fullName evidence="1">Uncharacterized protein</fullName>
    </submittedName>
</protein>
<dbReference type="AlphaFoldDB" id="A0A0A8YAA6"/>
<accession>A0A0A8YAA6</accession>
<reference evidence="1" key="1">
    <citation type="submission" date="2014-09" db="EMBL/GenBank/DDBJ databases">
        <authorList>
            <person name="Magalhaes I.L.F."/>
            <person name="Oliveira U."/>
            <person name="Santos F.R."/>
            <person name="Vidigal T.H.D.A."/>
            <person name="Brescovit A.D."/>
            <person name="Santos A.J."/>
        </authorList>
    </citation>
    <scope>NUCLEOTIDE SEQUENCE</scope>
    <source>
        <tissue evidence="1">Shoot tissue taken approximately 20 cm above the soil surface</tissue>
    </source>
</reference>
<proteinExistence type="predicted"/>